<dbReference type="EC" id="3.8.1.2" evidence="3"/>
<dbReference type="InterPro" id="IPR006439">
    <property type="entry name" value="HAD-SF_hydro_IA"/>
</dbReference>
<sequence length="225" mass="24759">MATKLCVFDAYGTLFDVAAAARVAAEEPGRGALQQVWPQLAEDWRRKQLEYSWLRAVTGDHVSFWQVTQDGLDWAMARAGLDDPELRERLLALYWELPAYREVPMMLARLKAEGRDCAILSNGSRDMLEGAVDSAGIGIYLDAVLSVDEVGIFKPAARVYDMVGARFGCAPDEVLFTSSNGWDAAAASAYGFRTAWVNRAGLPMDRLMAEPAHVLDDLTTIPELA</sequence>
<dbReference type="PRINTS" id="PR00413">
    <property type="entry name" value="HADHALOGNASE"/>
</dbReference>
<comment type="function">
    <text evidence="3">Catalyzes the hydrolytic dehalogenation of small (S)-2-haloalkanoic acids to yield the corresponding (R)-2-hydroxyalkanoic acids.</text>
</comment>
<comment type="catalytic activity">
    <reaction evidence="3">
        <text>an (S)-2-haloacid + H2O = a (2R)-2-hydroxycarboxylate + a halide anion + H(+)</text>
        <dbReference type="Rhea" id="RHEA:11192"/>
        <dbReference type="ChEBI" id="CHEBI:15377"/>
        <dbReference type="ChEBI" id="CHEBI:15378"/>
        <dbReference type="ChEBI" id="CHEBI:16042"/>
        <dbReference type="ChEBI" id="CHEBI:58314"/>
        <dbReference type="ChEBI" id="CHEBI:137405"/>
        <dbReference type="EC" id="3.8.1.2"/>
    </reaction>
</comment>
<dbReference type="NCBIfam" id="TIGR01493">
    <property type="entry name" value="HAD-SF-IA-v2"/>
    <property type="match status" value="1"/>
</dbReference>
<dbReference type="SFLD" id="SFLDS00003">
    <property type="entry name" value="Haloacid_Dehalogenase"/>
    <property type="match status" value="1"/>
</dbReference>
<reference evidence="4 5" key="1">
    <citation type="submission" date="2015-12" db="EMBL/GenBank/DDBJ databases">
        <authorList>
            <person name="Shamseldin A."/>
            <person name="Moawad H."/>
            <person name="Abd El-Rahim W.M."/>
            <person name="Sadowsky M.J."/>
        </authorList>
    </citation>
    <scope>NUCLEOTIDE SEQUENCE [LARGE SCALE GENOMIC DNA]</scope>
    <source>
        <strain evidence="4 5">SJ5A-1</strain>
    </source>
</reference>
<evidence type="ECO:0000313" key="4">
    <source>
        <dbReference type="EMBL" id="KUF09662.1"/>
    </source>
</evidence>
<keyword evidence="2 3" id="KW-0378">Hydrolase</keyword>
<evidence type="ECO:0000313" key="5">
    <source>
        <dbReference type="Proteomes" id="UP000054396"/>
    </source>
</evidence>
<name>A0A0W7WGQ4_9RHOB</name>
<evidence type="ECO:0000256" key="1">
    <source>
        <dbReference type="ARBA" id="ARBA00008106"/>
    </source>
</evidence>
<dbReference type="RefSeq" id="WP_058863226.1">
    <property type="nucleotide sequence ID" value="NZ_LPXO01000011.1"/>
</dbReference>
<dbReference type="OrthoDB" id="7989657at2"/>
<dbReference type="Proteomes" id="UP000054396">
    <property type="component" value="Unassembled WGS sequence"/>
</dbReference>
<dbReference type="GO" id="GO:0018784">
    <property type="term" value="F:(S)-2-haloacid dehalogenase activity"/>
    <property type="evidence" value="ECO:0007669"/>
    <property type="project" value="UniProtKB-UniRule"/>
</dbReference>
<dbReference type="AlphaFoldDB" id="A0A0W7WGQ4"/>
<dbReference type="InterPro" id="IPR023198">
    <property type="entry name" value="PGP-like_dom2"/>
</dbReference>
<dbReference type="CDD" id="cd02588">
    <property type="entry name" value="HAD_L2-DEX"/>
    <property type="match status" value="1"/>
</dbReference>
<protein>
    <recommendedName>
        <fullName evidence="3">(S)-2-haloacid dehalogenase</fullName>
        <ecNumber evidence="3">3.8.1.2</ecNumber>
    </recommendedName>
    <alternativeName>
        <fullName evidence="3">2-haloalkanoic acid dehalogenase</fullName>
    </alternativeName>
    <alternativeName>
        <fullName evidence="3">Halocarboxylic acid halidohydrolase</fullName>
    </alternativeName>
    <alternativeName>
        <fullName evidence="3">L-2-haloacid dehalogenase</fullName>
    </alternativeName>
</protein>
<accession>A0A0W7WGQ4</accession>
<dbReference type="SFLD" id="SFLDF00045">
    <property type="entry name" value="2-haloacid_dehalogenase"/>
    <property type="match status" value="1"/>
</dbReference>
<gene>
    <name evidence="4" type="ORF">AVJ23_16025</name>
</gene>
<comment type="similarity">
    <text evidence="1 3">Belongs to the HAD-like hydrolase superfamily. S-2-haloalkanoic acid dehalogenase family.</text>
</comment>
<evidence type="ECO:0000256" key="2">
    <source>
        <dbReference type="ARBA" id="ARBA00022801"/>
    </source>
</evidence>
<dbReference type="InterPro" id="IPR051540">
    <property type="entry name" value="S-2-haloacid_dehalogenase"/>
</dbReference>
<dbReference type="PANTHER" id="PTHR43316">
    <property type="entry name" value="HYDROLASE, HALOACID DELAHOGENASE-RELATED"/>
    <property type="match status" value="1"/>
</dbReference>
<dbReference type="SUPFAM" id="SSF56784">
    <property type="entry name" value="HAD-like"/>
    <property type="match status" value="1"/>
</dbReference>
<comment type="caution">
    <text evidence="4">The sequence shown here is derived from an EMBL/GenBank/DDBJ whole genome shotgun (WGS) entry which is preliminary data.</text>
</comment>
<dbReference type="Gene3D" id="3.40.50.1000">
    <property type="entry name" value="HAD superfamily/HAD-like"/>
    <property type="match status" value="1"/>
</dbReference>
<dbReference type="InterPro" id="IPR023214">
    <property type="entry name" value="HAD_sf"/>
</dbReference>
<dbReference type="EMBL" id="LPXO01000011">
    <property type="protein sequence ID" value="KUF09662.1"/>
    <property type="molecule type" value="Genomic_DNA"/>
</dbReference>
<proteinExistence type="inferred from homology"/>
<dbReference type="InterPro" id="IPR036412">
    <property type="entry name" value="HAD-like_sf"/>
</dbReference>
<dbReference type="NCBIfam" id="TIGR01428">
    <property type="entry name" value="HAD_type_II"/>
    <property type="match status" value="1"/>
</dbReference>
<organism evidence="4 5">
    <name type="scientific">Pseudoponticoccus marisrubri</name>
    <dbReference type="NCBI Taxonomy" id="1685382"/>
    <lineage>
        <taxon>Bacteria</taxon>
        <taxon>Pseudomonadati</taxon>
        <taxon>Pseudomonadota</taxon>
        <taxon>Alphaproteobacteria</taxon>
        <taxon>Rhodobacterales</taxon>
        <taxon>Roseobacteraceae</taxon>
        <taxon>Pseudoponticoccus</taxon>
    </lineage>
</organism>
<keyword evidence="5" id="KW-1185">Reference proteome</keyword>
<dbReference type="InterPro" id="IPR006328">
    <property type="entry name" value="2-HAD"/>
</dbReference>
<evidence type="ECO:0000256" key="3">
    <source>
        <dbReference type="RuleBase" id="RU368077"/>
    </source>
</evidence>
<dbReference type="SFLD" id="SFLDG01135">
    <property type="entry name" value="C1.5.6:_HAD__Beta-PGM__Phospha"/>
    <property type="match status" value="1"/>
</dbReference>
<dbReference type="PANTHER" id="PTHR43316:SF3">
    <property type="entry name" value="HALOACID DEHALOGENASE, TYPE II (AFU_ORTHOLOGUE AFUA_2G07750)-RELATED"/>
    <property type="match status" value="1"/>
</dbReference>
<dbReference type="Pfam" id="PF00702">
    <property type="entry name" value="Hydrolase"/>
    <property type="match status" value="1"/>
</dbReference>
<dbReference type="STRING" id="1685382.AVJ23_16025"/>
<dbReference type="SFLD" id="SFLDG01129">
    <property type="entry name" value="C1.5:_HAD__Beta-PGM__Phosphata"/>
    <property type="match status" value="1"/>
</dbReference>
<dbReference type="Gene3D" id="1.10.150.240">
    <property type="entry name" value="Putative phosphatase, domain 2"/>
    <property type="match status" value="1"/>
</dbReference>